<dbReference type="InterPro" id="IPR003284">
    <property type="entry name" value="Sal_SpvB"/>
</dbReference>
<dbReference type="InterPro" id="IPR031325">
    <property type="entry name" value="RHS_repeat"/>
</dbReference>
<dbReference type="EMBL" id="JAVRBG010000008">
    <property type="protein sequence ID" value="MDT0294909.1"/>
    <property type="molecule type" value="Genomic_DNA"/>
</dbReference>
<keyword evidence="5" id="KW-1133">Transmembrane helix</keyword>
<keyword evidence="5" id="KW-0472">Membrane</keyword>
<keyword evidence="5" id="KW-0812">Transmembrane</keyword>
<sequence length="3429" mass="383816">MAQNYFKILRKSYIASTFLTTLMSNLLIFGQPIQQMAAQMDHFEQVTLKKSNGSEISLTTKEYTNSSSPTSHTFYAKEKKGVIGKMIASDRENPRDNFFTVEIPDNLQLDKYQAKISYDLYGLTHASQTTKSINNTSSYGGMLLTKNKSWNAVSEYISIADLKTGKNEVYFTRRADETYQYKIKNFRLELLKKEKEVVLSEPVLKNFNGNVYISGLSSNPSIKQLKIGEKLISVNNGIFEGVLENISKKTKQLEITYTIGNQEHSLLANVSFQDTKTKTIAHSYINDSKNNHSFSYATLEKRLQHFEALGIDLSKKFKNKKLGLAGEVSINGLNFKDLKSVSEEIENVTDGDFLGYRLKKNNIDDSIPLLLHLKYDPAKIPSGYTPKDVKTFYFDHQHKNWKALPIDSLDVKNQTVITTVTQDTDYINGVIKVPENPETSSFVPTAMNDIEFANPAAGVVSIAPPAANNMGTVNTSFPIKLPKGRNGMQPSLSVSYNSEGGNGWMGLGWNINIPAITLNTKWGVPAFNVTHESELYSLNGEELVLKNNGTYTNPHRTDNISRVSNRTFYLRKEGSYLKITRKGTATSNYSWIVEDKFGNKSYYGGINSASNAYVIKDNGNSGNIVYWALLKQQDRYGNFTEYFYTKDTNSYGFNTFGQIIQGTEFYIDRIEYTKKGTSTSNFYTVKFNRDSSGRPDVVVNARNGFIQHTKDLLNEIKISFNSQTIRSYEFSYKTSNFQKSLLDKIAEYDKGGNLFYSNTIEYYDNANPNSIISSSPNSWNGNSDQISSPLHDIATGGVGSLIPKGSALGTSTSDGFSVGLRGGFGIGLNPTSVNTTVGGSVNYSQSNQDGRISFIDMNGDGLVDKVFNNNNHIYYRPNTGNSFENSIEISGINRLSKTKSRTTGWGLDANALGLIGVGKSESTTKSRTDYYFTDFNGDGLPDMVGGNHVKFNITQAGADYSWRTFDDSPNESENLISSGVISSELIQNLDLDSEEELRAQFPQFDHVKVWRAPYDGNISISGQARLWQENNCNDNPNNFRLTVERQNAQGISIVGNQESLNAPSIGYKTINRGITNLKKGDLVFFRIHNTEYGCGGEIEWNPQITYSIIDEDNDFVDTWPNSDLNLIDENNKSIKTYNAKNDYIVSGGEWSPDKNDTQVQLNFNLSNSNFSALQFSDDIDFIIKKIALDPIDGSMIQETTWKRTYQASSGNFPTTTDPNQFNTSLSSSYNYVFRFTAESDSNVAWDNIQWDPEASGLNSGLNFPQVNYVSYNDNTNQKKYWYHSNELVSPIISNDGQDLLLKIKHTMFSQNYEIFLNQFSDEEFPLKIHWVTKEKTPGSPAKVLYKKTFFLQRLNQYPFGNWNYNFYNDEQLTSVVNSVSGYHQFFLSKDKVETIYDNNGTIFSSFNVGNKRFALGNGADIILELHQDEAQYYPTFSSTTLSSPFLASTPAFYGLPYRGWGEFLYNGGLSITYDDDENITGTEYFDGIIDPDVFPDPEELDDQSEIDDLQDQINEENPEDAGITESAIRYTLYEQQNNQNRYLNTGIKDAIYGFTAHNGQQLLTSTIGRFGEADIYDIYIDEADITTNENGFFVGLNQRSKSKGKAKSGNLGGDITGGASLNGTFSYAESNVLNQYIDLNGDRYPDMVTKGNIQYTNMLGGLSDDPNFVPDNDFVAGSKSSDETVGVSISGLQANSTASSNNQVTGNQTRTNVNSGINSSSGKSFDERLWIDLNGDGLTDKVRVKETEITVQLNTGYSFTDEMSWGVGYSGTFLTSERTNSSIGPSFNFNSSFAAGFGASTSVANSNVTFIDVNGDGLPDLVRKVGYYYKYYLNTGLGFLPETQGKNFFNSSIEENKSVAGNLFGSYTNGFTIPILFIVLKATFSVSGGVNGSFNETTTAVRDINGDGYPDVLHKKNNNSSVNANLNQMGKTHLLKKVNTPLGGSWTVDYKRNGNTYDMPQNKWVMSELKSNDGFNGDSNFGSNETLTTFAYENGKYDRRDRSSYGFASVKAEQHYPSDPDGDPYRYTIKKYHNQNYYLQGMVKETASYKANGDLLSKSKNYYNMLNPELPLIESNVGLDEEYQQSSTGELDRTRLFPVIVKTISTNYENGNALNLVKEFEAYDNQGNLTKYIDWGTGGQDAYRTEISYGINNFPGLPTNIKVKDLSGTVLRDRDASYNGYGKLNIVTVHLGNGQTNRIQLGYDTYGNTTSVKQLDNLGPAGAFTQNISYDPVVHTYPTNFSDSFNQTSSAQYNYLFGIPVLTTDMNGKKIRTRIDNRGRIIEVTAPNEMEDGAWNDWTIRNIYQGEEQIISQLDNAGTETYLIDYAAGSFPAIPAGNSQPTNSQHYAITKHAVMDAYNDELLTISIADGFGKAVQLKKSHYTNGGMVWLVGGYEKKDSFGRVVKSYLSANQGGYTTLSTSKTYYAPNLSNFLTPVEMVYDEKDRKTKITQPNESESTNITYEINNNRLLTTVENENNQTNTTYTDVRGRKTKTIQNGEITTNFYYNRINELIRVKNTQGYNTKYEYDKAGRRTREVHPDRGVATFKYNKIGSVIEKKTSNLFQQGSLGPITYDYTYNRLTNINYPNRQENNVEYVYGTQAQPGTNGIGRLILQKDATGIQSFQYGNLGELTLNARAIAVAGRTSYWYISKWEYDSWNRVQKITYPDQEEVIYNYDPAGQLQSISSDIPGVNSDDIVADIAYNKYGERERIMYGNGTESIYQYDSRRRLDILSQNFTNFQVQKQYQYDPLSNIIEIATLENSSILPTSGELGGPTYHSYKYDDFNRLKDAEGFYIGPNDLAPSLLRQNYSLGMEYDEAHNIIQKLQTHQQGTVTNLNGELQQPEVMGNTDYKLKYDDYASGSYSVDGESYVQPHAPRTITQYPSNSDDPNDTRTKKQLIEYDANGNMTAIKEEITDPEEPIGYREITLKQNLWDEENRLNAVDLNPEAPENKPEVAAYTYDANGERIIKYLPARLDAYYSAEAAGSKARMEAVMYPSPLLTVKTLPLPKGITSYQMARMTITKYTKHYYIGSERISSALGTLPSLGILCQANSPGQALIEEVNLKLQQAEVAIGKDFISFDKQENLPPTLPTQIARACGKAHDDSKYDAYWYHPDHLGSSSYITNRDGNISQHMEYLPFGETLVEEHLNSYNSPYKFNAKELDEETGWYYYGARYYNPKWSIWLSVDPLAETTMQPYSAFNNNPVFYTDPTGMIAEPPGDYYDKQGNWLYNDGIDDNKVYEVSQAPGVSSDIEGSGALNVEYVGQVENVKMTFTGEANSENTKQADGQLNVIQEVSNGKDYTRSSFDAVGGPWGNGSPENGDYSVNTLLDRGPKGWYNKGMTKDGIGFSLNVDPQFKTGRSLLRIHPDGGKYFGTQGCIGLTCGKSGLTNFKGLMQNTLSTQDNIPLNINILNNPNNNGYGKKTKSNGE</sequence>
<dbReference type="NCBIfam" id="TIGR01643">
    <property type="entry name" value="YD_repeat_2x"/>
    <property type="match status" value="1"/>
</dbReference>
<evidence type="ECO:0000256" key="5">
    <source>
        <dbReference type="SAM" id="Phobius"/>
    </source>
</evidence>
<comment type="caution">
    <text evidence="7">The sequence shown here is derived from an EMBL/GenBank/DDBJ whole genome shotgun (WGS) entry which is preliminary data.</text>
</comment>
<dbReference type="RefSeq" id="WP_311401838.1">
    <property type="nucleotide sequence ID" value="NZ_JAVRBG010000008.1"/>
</dbReference>
<feature type="region of interest" description="Disordered" evidence="4">
    <location>
        <begin position="1696"/>
        <end position="1719"/>
    </location>
</feature>
<comment type="subcellular location">
    <subcellularLocation>
        <location evidence="1">Secreted</location>
    </subcellularLocation>
</comment>
<evidence type="ECO:0000256" key="4">
    <source>
        <dbReference type="SAM" id="MobiDB-lite"/>
    </source>
</evidence>
<feature type="transmembrane region" description="Helical" evidence="5">
    <location>
        <begin position="12"/>
        <end position="30"/>
    </location>
</feature>
<organism evidence="7 8">
    <name type="scientific">Mesonia ostreae</name>
    <dbReference type="NCBI Taxonomy" id="861110"/>
    <lineage>
        <taxon>Bacteria</taxon>
        <taxon>Pseudomonadati</taxon>
        <taxon>Bacteroidota</taxon>
        <taxon>Flavobacteriia</taxon>
        <taxon>Flavobacteriales</taxon>
        <taxon>Flavobacteriaceae</taxon>
        <taxon>Mesonia</taxon>
    </lineage>
</organism>
<evidence type="ECO:0000256" key="1">
    <source>
        <dbReference type="ARBA" id="ARBA00004613"/>
    </source>
</evidence>
<protein>
    <submittedName>
        <fullName evidence="7">Toxin TcdB middle/N-terminal domain-containing protein</fullName>
    </submittedName>
</protein>
<dbReference type="Pfam" id="PF12256">
    <property type="entry name" value="TcdB_toxin_midN"/>
    <property type="match status" value="1"/>
</dbReference>
<dbReference type="SUPFAM" id="SSF69318">
    <property type="entry name" value="Integrin alpha N-terminal domain"/>
    <property type="match status" value="2"/>
</dbReference>
<dbReference type="PANTHER" id="PTHR32305:SF15">
    <property type="entry name" value="PROTEIN RHSA-RELATED"/>
    <property type="match status" value="1"/>
</dbReference>
<evidence type="ECO:0000313" key="8">
    <source>
        <dbReference type="Proteomes" id="UP001182991"/>
    </source>
</evidence>
<name>A0ABU2KJR0_9FLAO</name>
<dbReference type="InterPro" id="IPR050708">
    <property type="entry name" value="T6SS_VgrG/RHS"/>
</dbReference>
<evidence type="ECO:0000256" key="2">
    <source>
        <dbReference type="ARBA" id="ARBA00022525"/>
    </source>
</evidence>
<dbReference type="InterPro" id="IPR022045">
    <property type="entry name" value="TcdB_toxin_mid/N"/>
</dbReference>
<evidence type="ECO:0000256" key="3">
    <source>
        <dbReference type="ARBA" id="ARBA00023026"/>
    </source>
</evidence>
<dbReference type="InterPro" id="IPR022385">
    <property type="entry name" value="Rhs_assc_core"/>
</dbReference>
<dbReference type="InterPro" id="IPR028994">
    <property type="entry name" value="Integrin_alpha_N"/>
</dbReference>
<dbReference type="PANTHER" id="PTHR32305">
    <property type="match status" value="1"/>
</dbReference>
<dbReference type="Pfam" id="PF03534">
    <property type="entry name" value="SpvB"/>
    <property type="match status" value="1"/>
</dbReference>
<dbReference type="Proteomes" id="UP001182991">
    <property type="component" value="Unassembled WGS sequence"/>
</dbReference>
<keyword evidence="2" id="KW-0964">Secreted</keyword>
<dbReference type="Pfam" id="PF05593">
    <property type="entry name" value="RHS_repeat"/>
    <property type="match status" value="1"/>
</dbReference>
<dbReference type="NCBIfam" id="TIGR03696">
    <property type="entry name" value="Rhs_assc_core"/>
    <property type="match status" value="1"/>
</dbReference>
<keyword evidence="8" id="KW-1185">Reference proteome</keyword>
<reference evidence="8" key="1">
    <citation type="submission" date="2023-07" db="EMBL/GenBank/DDBJ databases">
        <title>Isolating and identifying novel microbial strains from the Mariana Trench.</title>
        <authorList>
            <person name="Fu H."/>
        </authorList>
    </citation>
    <scope>NUCLEOTIDE SEQUENCE [LARGE SCALE GENOMIC DNA]</scope>
    <source>
        <strain evidence="8">T-y2</strain>
    </source>
</reference>
<evidence type="ECO:0000259" key="6">
    <source>
        <dbReference type="Pfam" id="PF12256"/>
    </source>
</evidence>
<accession>A0ABU2KJR0</accession>
<gene>
    <name evidence="7" type="ORF">RLT85_09705</name>
</gene>
<dbReference type="InterPro" id="IPR006530">
    <property type="entry name" value="YD"/>
</dbReference>
<proteinExistence type="predicted"/>
<feature type="domain" description="Insecticide toxin TcdB middle/N-terminal" evidence="6">
    <location>
        <begin position="1891"/>
        <end position="2023"/>
    </location>
</feature>
<dbReference type="Gene3D" id="2.180.10.10">
    <property type="entry name" value="RHS repeat-associated core"/>
    <property type="match status" value="1"/>
</dbReference>
<keyword evidence="3" id="KW-0843">Virulence</keyword>
<evidence type="ECO:0000313" key="7">
    <source>
        <dbReference type="EMBL" id="MDT0294909.1"/>
    </source>
</evidence>